<proteinExistence type="inferred from homology"/>
<dbReference type="RefSeq" id="WP_394416256.1">
    <property type="nucleotide sequence ID" value="NZ_JBIGIC010000015.1"/>
</dbReference>
<gene>
    <name evidence="3" type="ORF">ACG04R_24215</name>
</gene>
<dbReference type="InterPro" id="IPR014748">
    <property type="entry name" value="Enoyl-CoA_hydra_C"/>
</dbReference>
<dbReference type="PANTHER" id="PTHR11941">
    <property type="entry name" value="ENOYL-COA HYDRATASE-RELATED"/>
    <property type="match status" value="1"/>
</dbReference>
<dbReference type="Proteomes" id="UP001606134">
    <property type="component" value="Unassembled WGS sequence"/>
</dbReference>
<evidence type="ECO:0000313" key="3">
    <source>
        <dbReference type="EMBL" id="MFG6489803.1"/>
    </source>
</evidence>
<sequence length="275" mass="28610">MKPAEPLLPPETPVDGLLASLDLLTITRAGAVLHLRLNRPAKRNAISDELIRQLHTAVLNLPADVNAVLISGEGAHFCAGLDLSELVERDIGGAVQHSRGWHAVFDALQFGRVPVVAALHGAVVGGGLELAAACHLRVADDSAYFGLPEGQRGIFVGGGGSVRIPRLIGVARMTDMMLTGRVYDADQAERAGLVQYRAPAGGALAKAMEVAQAAARTSPMTAFAVIHALPRIAEQGAAEGLFTEALMSAVAASTPEAKARLQAFLEGKAAKVVKS</sequence>
<dbReference type="Gene3D" id="3.90.226.10">
    <property type="entry name" value="2-enoyl-CoA Hydratase, Chain A, domain 1"/>
    <property type="match status" value="1"/>
</dbReference>
<evidence type="ECO:0000256" key="1">
    <source>
        <dbReference type="ARBA" id="ARBA00005254"/>
    </source>
</evidence>
<name>A0ABW7HIR7_9BURK</name>
<keyword evidence="4" id="KW-1185">Reference proteome</keyword>
<dbReference type="NCBIfam" id="NF006013">
    <property type="entry name" value="PRK08150.1"/>
    <property type="match status" value="1"/>
</dbReference>
<protein>
    <submittedName>
        <fullName evidence="3">Crotonase/enoyl-CoA hydratase family protein</fullName>
    </submittedName>
</protein>
<dbReference type="Pfam" id="PF00378">
    <property type="entry name" value="ECH_1"/>
    <property type="match status" value="1"/>
</dbReference>
<accession>A0ABW7HIR7</accession>
<evidence type="ECO:0000313" key="4">
    <source>
        <dbReference type="Proteomes" id="UP001606134"/>
    </source>
</evidence>
<dbReference type="EMBL" id="JBIGIC010000015">
    <property type="protein sequence ID" value="MFG6489803.1"/>
    <property type="molecule type" value="Genomic_DNA"/>
</dbReference>
<dbReference type="InterPro" id="IPR029045">
    <property type="entry name" value="ClpP/crotonase-like_dom_sf"/>
</dbReference>
<dbReference type="InterPro" id="IPR001753">
    <property type="entry name" value="Enoyl-CoA_hydra/iso"/>
</dbReference>
<dbReference type="SUPFAM" id="SSF52096">
    <property type="entry name" value="ClpP/crotonase"/>
    <property type="match status" value="1"/>
</dbReference>
<dbReference type="Gene3D" id="1.10.12.10">
    <property type="entry name" value="Lyase 2-enoyl-coa Hydratase, Chain A, domain 2"/>
    <property type="match status" value="1"/>
</dbReference>
<comment type="similarity">
    <text evidence="1">Belongs to the enoyl-CoA hydratase/isomerase family.</text>
</comment>
<organism evidence="3 4">
    <name type="scientific">Pelomonas candidula</name>
    <dbReference type="NCBI Taxonomy" id="3299025"/>
    <lineage>
        <taxon>Bacteria</taxon>
        <taxon>Pseudomonadati</taxon>
        <taxon>Pseudomonadota</taxon>
        <taxon>Betaproteobacteria</taxon>
        <taxon>Burkholderiales</taxon>
        <taxon>Sphaerotilaceae</taxon>
        <taxon>Roseateles</taxon>
    </lineage>
</organism>
<dbReference type="CDD" id="cd06558">
    <property type="entry name" value="crotonase-like"/>
    <property type="match status" value="1"/>
</dbReference>
<comment type="caution">
    <text evidence="3">The sequence shown here is derived from an EMBL/GenBank/DDBJ whole genome shotgun (WGS) entry which is preliminary data.</text>
</comment>
<reference evidence="3 4" key="1">
    <citation type="submission" date="2024-08" db="EMBL/GenBank/DDBJ databases">
        <authorList>
            <person name="Lu H."/>
        </authorList>
    </citation>
    <scope>NUCLEOTIDE SEQUENCE [LARGE SCALE GENOMIC DNA]</scope>
    <source>
        <strain evidence="3 4">BYS78W</strain>
    </source>
</reference>
<dbReference type="PANTHER" id="PTHR11941:SF54">
    <property type="entry name" value="ENOYL-COA HYDRATASE, MITOCHONDRIAL"/>
    <property type="match status" value="1"/>
</dbReference>
<evidence type="ECO:0000256" key="2">
    <source>
        <dbReference type="ARBA" id="ARBA00023239"/>
    </source>
</evidence>
<keyword evidence="2" id="KW-0456">Lyase</keyword>